<dbReference type="RefSeq" id="WP_369000067.1">
    <property type="nucleotide sequence ID" value="NZ_CP158487.1"/>
</dbReference>
<name>A0AB39JAQ6_9BACT</name>
<evidence type="ECO:0000313" key="1">
    <source>
        <dbReference type="EMBL" id="XDN89522.1"/>
    </source>
</evidence>
<dbReference type="EMBL" id="CP158487">
    <property type="protein sequence ID" value="XDN89522.1"/>
    <property type="molecule type" value="Genomic_DNA"/>
</dbReference>
<protein>
    <submittedName>
        <fullName evidence="1">Uncharacterized protein</fullName>
    </submittedName>
</protein>
<dbReference type="AlphaFoldDB" id="A0AB39JAQ6"/>
<organism evidence="1">
    <name type="scientific">Candidatus Nanosynbacter sp. TM7-074</name>
    <dbReference type="NCBI Taxonomy" id="3158573"/>
    <lineage>
        <taxon>Bacteria</taxon>
        <taxon>Candidatus Saccharimonadota</taxon>
        <taxon>Candidatus Saccharimonadia</taxon>
        <taxon>Candidatus Nanosynbacterales</taxon>
        <taxon>Candidatus Nanosynbacteraceae</taxon>
        <taxon>Candidatus Nanosynbacter</taxon>
    </lineage>
</organism>
<reference evidence="1" key="1">
    <citation type="submission" date="2024-06" db="EMBL/GenBank/DDBJ databases">
        <authorList>
            <person name="Atkinson C."/>
            <person name="McLean J."/>
            <person name="Gallagher L."/>
            <person name="Bor B."/>
            <person name="Mougous J."/>
        </authorList>
    </citation>
    <scope>NUCLEOTIDE SEQUENCE</scope>
    <source>
        <strain evidence="1">TM7-074</strain>
    </source>
</reference>
<sequence>MEGNTNDGSSYGYHDRSNHVSNRVVATPRQNVGNHAINPGCDSSDGNCAGARCLYGSSATDIALVNISGSFYSDCHTVRYVLIGTYKQT</sequence>
<proteinExistence type="predicted"/>
<accession>A0AB39JAQ6</accession>
<gene>
    <name evidence="1" type="ORF">TM074_02325</name>
</gene>